<gene>
    <name evidence="3" type="ORF">G3576_04065</name>
</gene>
<dbReference type="RefSeq" id="WP_164693015.1">
    <property type="nucleotide sequence ID" value="NZ_JAAIKB010000001.1"/>
</dbReference>
<dbReference type="EMBL" id="JAAIKB010000001">
    <property type="protein sequence ID" value="NGM19178.1"/>
    <property type="molecule type" value="Genomic_DNA"/>
</dbReference>
<keyword evidence="2" id="KW-1133">Transmembrane helix</keyword>
<evidence type="ECO:0000256" key="1">
    <source>
        <dbReference type="SAM" id="MobiDB-lite"/>
    </source>
</evidence>
<feature type="region of interest" description="Disordered" evidence="1">
    <location>
        <begin position="101"/>
        <end position="128"/>
    </location>
</feature>
<comment type="caution">
    <text evidence="3">The sequence shown here is derived from an EMBL/GenBank/DDBJ whole genome shotgun (WGS) entry which is preliminary data.</text>
</comment>
<reference evidence="3 4" key="1">
    <citation type="submission" date="2020-02" db="EMBL/GenBank/DDBJ databases">
        <authorList>
            <person name="Kim H.M."/>
            <person name="Jeon C.O."/>
        </authorList>
    </citation>
    <scope>NUCLEOTIDE SEQUENCE [LARGE SCALE GENOMIC DNA]</scope>
    <source>
        <strain evidence="3 4">PeD5</strain>
    </source>
</reference>
<keyword evidence="2" id="KW-0472">Membrane</keyword>
<evidence type="ECO:0000313" key="4">
    <source>
        <dbReference type="Proteomes" id="UP000475385"/>
    </source>
</evidence>
<feature type="transmembrane region" description="Helical" evidence="2">
    <location>
        <begin position="147"/>
        <end position="166"/>
    </location>
</feature>
<accession>A0A6M1LFN4</accession>
<sequence length="172" mass="18815">MTDQPPPARYLAHRRLVPADRREAIQRIVGSLGFFLLFLAISGLPGERWIAITWPRVEATVTSAVPGGELEKQGYPFHVMLEATLPDGRRIAPPAPVTLYSSTLDPSARQPYGEGRRRPPQPGETVPAYADARGAGTLLPIENMKKVGLAIILGLFVSFNIGISVWRLQNPP</sequence>
<proteinExistence type="predicted"/>
<protein>
    <recommendedName>
        <fullName evidence="5">DUF3592 domain-containing protein</fullName>
    </recommendedName>
</protein>
<dbReference type="AlphaFoldDB" id="A0A6M1LFN4"/>
<evidence type="ECO:0000256" key="2">
    <source>
        <dbReference type="SAM" id="Phobius"/>
    </source>
</evidence>
<name>A0A6M1LFN4_9PROT</name>
<reference evidence="3 4" key="2">
    <citation type="submission" date="2020-03" db="EMBL/GenBank/DDBJ databases">
        <title>Roseomonas stagni sp. nov., isolated from pond water in Japan.</title>
        <authorList>
            <person name="Furuhata K."/>
            <person name="Miyamoto H."/>
            <person name="Goto K."/>
        </authorList>
    </citation>
    <scope>NUCLEOTIDE SEQUENCE [LARGE SCALE GENOMIC DNA]</scope>
    <source>
        <strain evidence="3 4">PeD5</strain>
    </source>
</reference>
<organism evidence="3 4">
    <name type="scientific">Falsiroseomonas algicola</name>
    <dbReference type="NCBI Taxonomy" id="2716930"/>
    <lineage>
        <taxon>Bacteria</taxon>
        <taxon>Pseudomonadati</taxon>
        <taxon>Pseudomonadota</taxon>
        <taxon>Alphaproteobacteria</taxon>
        <taxon>Acetobacterales</taxon>
        <taxon>Roseomonadaceae</taxon>
        <taxon>Falsiroseomonas</taxon>
    </lineage>
</organism>
<evidence type="ECO:0008006" key="5">
    <source>
        <dbReference type="Google" id="ProtNLM"/>
    </source>
</evidence>
<keyword evidence="2" id="KW-0812">Transmembrane</keyword>
<keyword evidence="4" id="KW-1185">Reference proteome</keyword>
<feature type="transmembrane region" description="Helical" evidence="2">
    <location>
        <begin position="24"/>
        <end position="44"/>
    </location>
</feature>
<evidence type="ECO:0000313" key="3">
    <source>
        <dbReference type="EMBL" id="NGM19178.1"/>
    </source>
</evidence>
<dbReference type="Proteomes" id="UP000475385">
    <property type="component" value="Unassembled WGS sequence"/>
</dbReference>